<keyword evidence="3" id="KW-1185">Reference proteome</keyword>
<name>A0ABW2IC08_9BURK</name>
<evidence type="ECO:0000256" key="1">
    <source>
        <dbReference type="SAM" id="Phobius"/>
    </source>
</evidence>
<comment type="caution">
    <text evidence="2">The sequence shown here is derived from an EMBL/GenBank/DDBJ whole genome shotgun (WGS) entry which is preliminary data.</text>
</comment>
<reference evidence="3" key="1">
    <citation type="journal article" date="2019" name="Int. J. Syst. Evol. Microbiol.">
        <title>The Global Catalogue of Microorganisms (GCM) 10K type strain sequencing project: providing services to taxonomists for standard genome sequencing and annotation.</title>
        <authorList>
            <consortium name="The Broad Institute Genomics Platform"/>
            <consortium name="The Broad Institute Genome Sequencing Center for Infectious Disease"/>
            <person name="Wu L."/>
            <person name="Ma J."/>
        </authorList>
    </citation>
    <scope>NUCLEOTIDE SEQUENCE [LARGE SCALE GENOMIC DNA]</scope>
    <source>
        <strain evidence="3">KACC 12508</strain>
    </source>
</reference>
<protein>
    <submittedName>
        <fullName evidence="2">TIGR04438 family Trp-rich protein</fullName>
    </submittedName>
</protein>
<keyword evidence="1" id="KW-0812">Transmembrane</keyword>
<organism evidence="2 3">
    <name type="scientific">Herminiimonas glaciei</name>
    <dbReference type="NCBI Taxonomy" id="523788"/>
    <lineage>
        <taxon>Bacteria</taxon>
        <taxon>Pseudomonadati</taxon>
        <taxon>Pseudomonadota</taxon>
        <taxon>Betaproteobacteria</taxon>
        <taxon>Burkholderiales</taxon>
        <taxon>Oxalobacteraceae</taxon>
        <taxon>Herminiimonas</taxon>
    </lineage>
</organism>
<dbReference type="Proteomes" id="UP001596542">
    <property type="component" value="Unassembled WGS sequence"/>
</dbReference>
<keyword evidence="1" id="KW-1133">Transmembrane helix</keyword>
<keyword evidence="1" id="KW-0472">Membrane</keyword>
<sequence>MPLIIAIVLLTVLKYFEVGPVADLSWWWIAGLFAFAFLWFEFGERMLGRDKRKAHEQLEKARQERVKKTFK</sequence>
<feature type="transmembrane region" description="Helical" evidence="1">
    <location>
        <begin position="24"/>
        <end position="42"/>
    </location>
</feature>
<accession>A0ABW2IC08</accession>
<evidence type="ECO:0000313" key="3">
    <source>
        <dbReference type="Proteomes" id="UP001596542"/>
    </source>
</evidence>
<dbReference type="RefSeq" id="WP_382271745.1">
    <property type="nucleotide sequence ID" value="NZ_JBHTBU010000001.1"/>
</dbReference>
<dbReference type="EMBL" id="JBHTBU010000001">
    <property type="protein sequence ID" value="MFC7288410.1"/>
    <property type="molecule type" value="Genomic_DNA"/>
</dbReference>
<dbReference type="NCBIfam" id="TIGR04438">
    <property type="entry name" value="small_Trp_rich"/>
    <property type="match status" value="1"/>
</dbReference>
<gene>
    <name evidence="2" type="ORF">ACFQPC_10210</name>
</gene>
<proteinExistence type="predicted"/>
<evidence type="ECO:0000313" key="2">
    <source>
        <dbReference type="EMBL" id="MFC7288410.1"/>
    </source>
</evidence>
<dbReference type="InterPro" id="IPR031044">
    <property type="entry name" value="Small_Trp_rich"/>
</dbReference>